<dbReference type="SUPFAM" id="SSF103473">
    <property type="entry name" value="MFS general substrate transporter"/>
    <property type="match status" value="1"/>
</dbReference>
<dbReference type="InterPro" id="IPR011701">
    <property type="entry name" value="MFS"/>
</dbReference>
<keyword evidence="3 6" id="KW-0812">Transmembrane</keyword>
<feature type="transmembrane region" description="Helical" evidence="6">
    <location>
        <begin position="12"/>
        <end position="31"/>
    </location>
</feature>
<evidence type="ECO:0000259" key="7">
    <source>
        <dbReference type="PROSITE" id="PS50850"/>
    </source>
</evidence>
<evidence type="ECO:0000256" key="1">
    <source>
        <dbReference type="ARBA" id="ARBA00004651"/>
    </source>
</evidence>
<feature type="transmembrane region" description="Helical" evidence="6">
    <location>
        <begin position="221"/>
        <end position="238"/>
    </location>
</feature>
<accession>A0ABY4JFS9</accession>
<name>A0ABY4JFS9_9BACI</name>
<dbReference type="PANTHER" id="PTHR23514:SF13">
    <property type="entry name" value="INNER MEMBRANE PROTEIN YBJJ"/>
    <property type="match status" value="1"/>
</dbReference>
<keyword evidence="4 6" id="KW-1133">Transmembrane helix</keyword>
<keyword evidence="9" id="KW-1185">Reference proteome</keyword>
<evidence type="ECO:0000313" key="8">
    <source>
        <dbReference type="EMBL" id="UPM52476.1"/>
    </source>
</evidence>
<dbReference type="Gene3D" id="1.20.1250.20">
    <property type="entry name" value="MFS general substrate transporter like domains"/>
    <property type="match status" value="2"/>
</dbReference>
<feature type="transmembrane region" description="Helical" evidence="6">
    <location>
        <begin position="286"/>
        <end position="304"/>
    </location>
</feature>
<keyword evidence="5 6" id="KW-0472">Membrane</keyword>
<feature type="domain" description="Major facilitator superfamily (MFS) profile" evidence="7">
    <location>
        <begin position="1"/>
        <end position="393"/>
    </location>
</feature>
<evidence type="ECO:0000256" key="3">
    <source>
        <dbReference type="ARBA" id="ARBA00022692"/>
    </source>
</evidence>
<evidence type="ECO:0000256" key="4">
    <source>
        <dbReference type="ARBA" id="ARBA00022989"/>
    </source>
</evidence>
<feature type="transmembrane region" description="Helical" evidence="6">
    <location>
        <begin position="78"/>
        <end position="100"/>
    </location>
</feature>
<feature type="transmembrane region" description="Helical" evidence="6">
    <location>
        <begin position="344"/>
        <end position="365"/>
    </location>
</feature>
<evidence type="ECO:0000313" key="9">
    <source>
        <dbReference type="Proteomes" id="UP000830639"/>
    </source>
</evidence>
<dbReference type="EMBL" id="CP096034">
    <property type="protein sequence ID" value="UPM52476.1"/>
    <property type="molecule type" value="Genomic_DNA"/>
</dbReference>
<keyword evidence="2" id="KW-0813">Transport</keyword>
<feature type="transmembrane region" description="Helical" evidence="6">
    <location>
        <begin position="167"/>
        <end position="188"/>
    </location>
</feature>
<feature type="transmembrane region" description="Helical" evidence="6">
    <location>
        <begin position="106"/>
        <end position="127"/>
    </location>
</feature>
<feature type="transmembrane region" description="Helical" evidence="6">
    <location>
        <begin position="258"/>
        <end position="274"/>
    </location>
</feature>
<evidence type="ECO:0000256" key="6">
    <source>
        <dbReference type="SAM" id="Phobius"/>
    </source>
</evidence>
<dbReference type="PANTHER" id="PTHR23514">
    <property type="entry name" value="BYPASS OF STOP CODON PROTEIN 6"/>
    <property type="match status" value="1"/>
</dbReference>
<dbReference type="RefSeq" id="WP_248265845.1">
    <property type="nucleotide sequence ID" value="NZ_CP096034.1"/>
</dbReference>
<protein>
    <submittedName>
        <fullName evidence="8">MFS transporter</fullName>
    </submittedName>
</protein>
<dbReference type="InterPro" id="IPR036259">
    <property type="entry name" value="MFS_trans_sf"/>
</dbReference>
<feature type="transmembrane region" description="Helical" evidence="6">
    <location>
        <begin position="51"/>
        <end position="71"/>
    </location>
</feature>
<dbReference type="PROSITE" id="PS50850">
    <property type="entry name" value="MFS"/>
    <property type="match status" value="1"/>
</dbReference>
<feature type="transmembrane region" description="Helical" evidence="6">
    <location>
        <begin position="139"/>
        <end position="161"/>
    </location>
</feature>
<evidence type="ECO:0000256" key="2">
    <source>
        <dbReference type="ARBA" id="ARBA00022448"/>
    </source>
</evidence>
<dbReference type="CDD" id="cd17393">
    <property type="entry name" value="MFS_MosC_like"/>
    <property type="match status" value="1"/>
</dbReference>
<dbReference type="Pfam" id="PF07690">
    <property type="entry name" value="MFS_1"/>
    <property type="match status" value="1"/>
</dbReference>
<sequence length="412" mass="43611">MDTSLNSRQIQLWRVAIYFIFALTGFAFASWVSRTPAIRDALGSTTAEMGVIIFGLSVGSIIGLTSASILIAQKGGRFVMFFGLLVVSFGLLIVGISGSWLPNSMIVFLGLFVFGFGQGICDVAMNVEGTVVEKAAQKSLLTGFHAAFSLGTLLGALVGSAMTKSGISVPIHLTLTVLMIVLTVLYLYRFIPADTGKEVASDSVKVYRTKEYMAVWKERRTVMIGIIVLGMAFVEGSANDWLPLIMVDGYNVTPAMGSIAYGIFVGSMTFGRAIGDKILDRFGRVIVLRASALLAFVGLIIVIMSSSFEVATIGIVFWGLGAAFGFPVGLSAAGDNPHRVAARVSAVSTAGYLAFLVGPPFLGIIGEHVGLLRALIFVLIAVTISGLLSKAAKPIGKQNNLEIDSNVSNSLK</sequence>
<reference evidence="8 9" key="1">
    <citation type="submission" date="2022-04" db="EMBL/GenBank/DDBJ databases">
        <title>Mechanism of arsenic methylation and mitigation arsenic toxicity by Bacillus sp. LH14 from an Arsenic-Contaminated Paddy Soil.</title>
        <authorList>
            <person name="Wang D."/>
        </authorList>
    </citation>
    <scope>NUCLEOTIDE SEQUENCE [LARGE SCALE GENOMIC DNA]</scope>
    <source>
        <strain evidence="8 9">LH14</strain>
    </source>
</reference>
<organism evidence="8 9">
    <name type="scientific">Gottfriedia acidiceleris</name>
    <dbReference type="NCBI Taxonomy" id="371036"/>
    <lineage>
        <taxon>Bacteria</taxon>
        <taxon>Bacillati</taxon>
        <taxon>Bacillota</taxon>
        <taxon>Bacilli</taxon>
        <taxon>Bacillales</taxon>
        <taxon>Bacillaceae</taxon>
        <taxon>Gottfriedia</taxon>
    </lineage>
</organism>
<dbReference type="Proteomes" id="UP000830639">
    <property type="component" value="Chromosome"/>
</dbReference>
<dbReference type="InterPro" id="IPR051788">
    <property type="entry name" value="MFS_Transporter"/>
</dbReference>
<feature type="transmembrane region" description="Helical" evidence="6">
    <location>
        <begin position="310"/>
        <end position="332"/>
    </location>
</feature>
<proteinExistence type="predicted"/>
<comment type="subcellular location">
    <subcellularLocation>
        <location evidence="1">Cell membrane</location>
        <topology evidence="1">Multi-pass membrane protein</topology>
    </subcellularLocation>
</comment>
<feature type="transmembrane region" description="Helical" evidence="6">
    <location>
        <begin position="371"/>
        <end position="388"/>
    </location>
</feature>
<gene>
    <name evidence="8" type="ORF">MY490_11530</name>
</gene>
<evidence type="ECO:0000256" key="5">
    <source>
        <dbReference type="ARBA" id="ARBA00023136"/>
    </source>
</evidence>
<dbReference type="InterPro" id="IPR020846">
    <property type="entry name" value="MFS_dom"/>
</dbReference>